<protein>
    <submittedName>
        <fullName evidence="7">Amino acid adenylation domain-containing protein</fullName>
    </submittedName>
</protein>
<dbReference type="CDD" id="cd19543">
    <property type="entry name" value="DCL_NRPS"/>
    <property type="match status" value="1"/>
</dbReference>
<dbReference type="SUPFAM" id="SSF56801">
    <property type="entry name" value="Acetyl-CoA synthetase-like"/>
    <property type="match status" value="1"/>
</dbReference>
<comment type="similarity">
    <text evidence="2">Belongs to the ATP-dependent AMP-binding enzyme family.</text>
</comment>
<dbReference type="Pfam" id="PF00550">
    <property type="entry name" value="PP-binding"/>
    <property type="match status" value="1"/>
</dbReference>
<dbReference type="GO" id="GO:0043041">
    <property type="term" value="P:amino acid activation for nonribosomal peptide biosynthetic process"/>
    <property type="evidence" value="ECO:0007669"/>
    <property type="project" value="TreeGrafter"/>
</dbReference>
<proteinExistence type="inferred from homology"/>
<dbReference type="PROSITE" id="PS50075">
    <property type="entry name" value="CARRIER"/>
    <property type="match status" value="1"/>
</dbReference>
<dbReference type="InterPro" id="IPR010080">
    <property type="entry name" value="Thioester_reductase-like_dom"/>
</dbReference>
<dbReference type="Pfam" id="PF13193">
    <property type="entry name" value="AMP-binding_C"/>
    <property type="match status" value="1"/>
</dbReference>
<dbReference type="InterPro" id="IPR042099">
    <property type="entry name" value="ANL_N_sf"/>
</dbReference>
<dbReference type="Gene3D" id="3.40.50.720">
    <property type="entry name" value="NAD(P)-binding Rossmann-like Domain"/>
    <property type="match status" value="1"/>
</dbReference>
<evidence type="ECO:0000256" key="4">
    <source>
        <dbReference type="ARBA" id="ARBA00022553"/>
    </source>
</evidence>
<dbReference type="GO" id="GO:0016874">
    <property type="term" value="F:ligase activity"/>
    <property type="evidence" value="ECO:0007669"/>
    <property type="project" value="UniProtKB-KW"/>
</dbReference>
<dbReference type="GO" id="GO:0005829">
    <property type="term" value="C:cytosol"/>
    <property type="evidence" value="ECO:0007669"/>
    <property type="project" value="TreeGrafter"/>
</dbReference>
<keyword evidence="5" id="KW-0436">Ligase</keyword>
<evidence type="ECO:0000256" key="2">
    <source>
        <dbReference type="ARBA" id="ARBA00006432"/>
    </source>
</evidence>
<evidence type="ECO:0000313" key="7">
    <source>
        <dbReference type="EMBL" id="QKG83776.1"/>
    </source>
</evidence>
<dbReference type="InterPro" id="IPR020845">
    <property type="entry name" value="AMP-binding_CS"/>
</dbReference>
<dbReference type="InterPro" id="IPR010071">
    <property type="entry name" value="AA_adenyl_dom"/>
</dbReference>
<dbReference type="Gene3D" id="3.40.50.12780">
    <property type="entry name" value="N-terminal domain of ligase-like"/>
    <property type="match status" value="1"/>
</dbReference>
<dbReference type="PANTHER" id="PTHR45527:SF14">
    <property type="entry name" value="PLIPASTATIN SYNTHASE SUBUNIT B"/>
    <property type="match status" value="1"/>
</dbReference>
<dbReference type="PANTHER" id="PTHR45527">
    <property type="entry name" value="NONRIBOSOMAL PEPTIDE SYNTHETASE"/>
    <property type="match status" value="1"/>
</dbReference>
<evidence type="ECO:0000256" key="3">
    <source>
        <dbReference type="ARBA" id="ARBA00022450"/>
    </source>
</evidence>
<dbReference type="InterPro" id="IPR000873">
    <property type="entry name" value="AMP-dep_synth/lig_dom"/>
</dbReference>
<comment type="cofactor">
    <cofactor evidence="1">
        <name>pantetheine 4'-phosphate</name>
        <dbReference type="ChEBI" id="CHEBI:47942"/>
    </cofactor>
</comment>
<dbReference type="Pfam" id="PF00668">
    <property type="entry name" value="Condensation"/>
    <property type="match status" value="1"/>
</dbReference>
<dbReference type="CDD" id="cd17643">
    <property type="entry name" value="A_NRPS_Cytc1-like"/>
    <property type="match status" value="1"/>
</dbReference>
<dbReference type="InterPro" id="IPR036291">
    <property type="entry name" value="NAD(P)-bd_dom_sf"/>
</dbReference>
<sequence length="1455" mass="164409">MKVKNLEDIYELTPIQHGFLFHFLYNPGSGVYIEHMSFTFKGDFDRVAFRRAWENVMQRHPILRTSFHAQEIEKPVQAVHRKVELPLDEWDWTTLSSDEQERRYRAFLQEDRARDFDFTKPPLMRLTLIQMNEDTVRFAWRFPHLVMDGWSFGLALSEFFVGYKAYRRGESPDMPPARAYRDYVSWWKRQNVSETEAFWREALQDFEPPDPLDLGEGDVIEDGATHHWEQITNEEIADQLKQVAREGKLTMNTIVQAAWAIVLGRYLGVDDVVAGSTIAHQPSDLLDVTSEAMMGPMIVTLPVRAKLNPDDELLSWLQQFQVQQAAIRTHSNASLVQIQQWSDAPQSSRLFESTVTFENVPLPSHNLQGEGLELLDVVYDGRPHYPLTLIILPGDELPLRMVYDRRRFNHAAVRRILGNLQAVLRRIADNPRQHLRDLEVLTEGEHQQLVEGWQPVVPQPADRCLHQIFSEQAARTPDAIALTFEGESLTYGELDRVSNRLARSLQKRGVGPDTPVGLCVERSMYTIVGIIGILKAGAPYVPLDPVAPQERLSYIAEDSGSQMVVTESALLDKVESFKGEVLCLDKDREEWEKESAEQVTSRVTPGDLAYVMYTSGSTGRPKGTLVTHGNIVRLISGVSKIYSFSDKDVWTLFHTYAFDVSVGEIWGALLNGGKLVIVPYWLSRSPDAFYDLLHREKVTVLTQTPSAFEQLIAYEEETPVKKELALRYVLFIGERLDMESLKPWIRRHGDTYPQLINTYGPTETSVYVTHRRITAKDLSKNKSFIGYPLPDLKIYLLDKQLRPVPIGAMGEICVAGPAVAKGYLNRPQQTNERFVPDPFSKDPGARIYRTGDLGRFGMDGDLEFCGRADDQVKIRGYRVELGEIEMLLRAHSGVNVATVMMREDVAGDKRLVAYLVPSENPVSITELRGYLREKLPEYMVPSAFVEMEKMPLTANGKLDRRALPRPEGVTDETGYVAPRTETEKVLTEILADILSVEKVGIQDNLLDRGLHSLMAIRVIKRIHEKLKVDIPLRALFESPTVEALVRMVEGGEMGGSVGSVNSVNLKDDVVLDPDIQPVGSWEWNPSPKQVFLTGATGFLGGFLLAELLQSTSARIFCLVRSKGVEEGKKRLRDHLLDYGLWRETYDSRIIPIPGDLSQPLLGLDSKQFDDFALDMDEVYHCAAQVNFLLSYEHIRTSNIRGTEEILRLASSGKVKPLHYVSTVGTVGLGHSKPVMEKHLTDDPPEMNSGYAKSKWVAERMVLLARDRGLPVAIYRPGRVTGHSTTGVWKTDDAVCQIIRALTYLKTAPDVDLHFDLVPVDYVSSVITLLARRQESVGNVFHVTNPRRSSMRDLITGLSLAGYKLKLVSFEEWDASLGDLSNKMPDLGFDTTRALFSPWVRGHMSGKHEPEFDCSNTFSLLNGQLECPPIDDRMIQTYLSYLAQIGYIRDKVQANI</sequence>
<dbReference type="InterPro" id="IPR001242">
    <property type="entry name" value="Condensation_dom"/>
</dbReference>
<dbReference type="Proteomes" id="UP000503088">
    <property type="component" value="Chromosome"/>
</dbReference>
<keyword evidence="8" id="KW-1185">Reference proteome</keyword>
<dbReference type="Gene3D" id="3.30.559.10">
    <property type="entry name" value="Chloramphenicol acetyltransferase-like domain"/>
    <property type="match status" value="1"/>
</dbReference>
<dbReference type="FunFam" id="3.30.300.30:FF:000010">
    <property type="entry name" value="Enterobactin synthetase component F"/>
    <property type="match status" value="1"/>
</dbReference>
<dbReference type="SMART" id="SM00823">
    <property type="entry name" value="PKS_PP"/>
    <property type="match status" value="1"/>
</dbReference>
<reference evidence="7 8" key="1">
    <citation type="submission" date="2020-01" db="EMBL/GenBank/DDBJ databases">
        <authorList>
            <person name="Gulvik C.A."/>
            <person name="Batra D.G."/>
        </authorList>
    </citation>
    <scope>NUCLEOTIDE SEQUENCE [LARGE SCALE GENOMIC DNA]</scope>
    <source>
        <strain evidence="7 8">W9323</strain>
    </source>
</reference>
<dbReference type="FunFam" id="3.40.50.12780:FF:000012">
    <property type="entry name" value="Non-ribosomal peptide synthetase"/>
    <property type="match status" value="1"/>
</dbReference>
<dbReference type="InterPro" id="IPR020806">
    <property type="entry name" value="PKS_PP-bd"/>
</dbReference>
<dbReference type="PROSITE" id="PS00455">
    <property type="entry name" value="AMP_BINDING"/>
    <property type="match status" value="1"/>
</dbReference>
<dbReference type="InterPro" id="IPR036736">
    <property type="entry name" value="ACP-like_sf"/>
</dbReference>
<dbReference type="CDD" id="cd05235">
    <property type="entry name" value="SDR_e1"/>
    <property type="match status" value="1"/>
</dbReference>
<dbReference type="SUPFAM" id="SSF51735">
    <property type="entry name" value="NAD(P)-binding Rossmann-fold domains"/>
    <property type="match status" value="1"/>
</dbReference>
<dbReference type="Pfam" id="PF00501">
    <property type="entry name" value="AMP-binding"/>
    <property type="match status" value="1"/>
</dbReference>
<dbReference type="SUPFAM" id="SSF47336">
    <property type="entry name" value="ACP-like"/>
    <property type="match status" value="1"/>
</dbReference>
<dbReference type="GO" id="GO:0008610">
    <property type="term" value="P:lipid biosynthetic process"/>
    <property type="evidence" value="ECO:0007669"/>
    <property type="project" value="UniProtKB-ARBA"/>
</dbReference>
<dbReference type="PIRSF" id="PIRSF001617">
    <property type="entry name" value="Alpha-AR"/>
    <property type="match status" value="1"/>
</dbReference>
<evidence type="ECO:0000256" key="5">
    <source>
        <dbReference type="ARBA" id="ARBA00022598"/>
    </source>
</evidence>
<dbReference type="KEGG" id="kpul:GXN76_04305"/>
<dbReference type="InterPro" id="IPR013120">
    <property type="entry name" value="FAR_NAD-bd"/>
</dbReference>
<dbReference type="InterPro" id="IPR023213">
    <property type="entry name" value="CAT-like_dom_sf"/>
</dbReference>
<evidence type="ECO:0000256" key="1">
    <source>
        <dbReference type="ARBA" id="ARBA00001957"/>
    </source>
</evidence>
<dbReference type="SUPFAM" id="SSF52777">
    <property type="entry name" value="CoA-dependent acyltransferases"/>
    <property type="match status" value="2"/>
</dbReference>
<feature type="domain" description="Carrier" evidence="6">
    <location>
        <begin position="977"/>
        <end position="1052"/>
    </location>
</feature>
<accession>A0A7D4C5F5</accession>
<dbReference type="RefSeq" id="WP_173220833.1">
    <property type="nucleotide sequence ID" value="NZ_CP048104.1"/>
</dbReference>
<dbReference type="NCBIfam" id="TIGR01733">
    <property type="entry name" value="AA-adenyl-dom"/>
    <property type="match status" value="1"/>
</dbReference>
<dbReference type="Gene3D" id="3.30.559.30">
    <property type="entry name" value="Nonribosomal peptide synthetase, condensation domain"/>
    <property type="match status" value="1"/>
</dbReference>
<dbReference type="InterPro" id="IPR025110">
    <property type="entry name" value="AMP-bd_C"/>
</dbReference>
<evidence type="ECO:0000259" key="6">
    <source>
        <dbReference type="PROSITE" id="PS50075"/>
    </source>
</evidence>
<dbReference type="NCBIfam" id="TIGR01746">
    <property type="entry name" value="Thioester-redct"/>
    <property type="match status" value="1"/>
</dbReference>
<dbReference type="InterPro" id="IPR045851">
    <property type="entry name" value="AMP-bd_C_sf"/>
</dbReference>
<evidence type="ECO:0000313" key="8">
    <source>
        <dbReference type="Proteomes" id="UP000503088"/>
    </source>
</evidence>
<dbReference type="InterPro" id="IPR009081">
    <property type="entry name" value="PP-bd_ACP"/>
</dbReference>
<dbReference type="GO" id="GO:0044550">
    <property type="term" value="P:secondary metabolite biosynthetic process"/>
    <property type="evidence" value="ECO:0007669"/>
    <property type="project" value="UniProtKB-ARBA"/>
</dbReference>
<gene>
    <name evidence="7" type="ORF">GXN76_04305</name>
</gene>
<dbReference type="Gene3D" id="3.30.300.30">
    <property type="match status" value="1"/>
</dbReference>
<dbReference type="Pfam" id="PF07993">
    <property type="entry name" value="NAD_binding_4"/>
    <property type="match status" value="1"/>
</dbReference>
<dbReference type="Gene3D" id="1.10.1200.10">
    <property type="entry name" value="ACP-like"/>
    <property type="match status" value="1"/>
</dbReference>
<keyword evidence="3" id="KW-0596">Phosphopantetheine</keyword>
<organism evidence="7 8">
    <name type="scientific">Kroppenstedtia pulmonis</name>
    <dbReference type="NCBI Taxonomy" id="1380685"/>
    <lineage>
        <taxon>Bacteria</taxon>
        <taxon>Bacillati</taxon>
        <taxon>Bacillota</taxon>
        <taxon>Bacilli</taxon>
        <taxon>Bacillales</taxon>
        <taxon>Thermoactinomycetaceae</taxon>
        <taxon>Kroppenstedtia</taxon>
    </lineage>
</organism>
<dbReference type="GO" id="GO:0031177">
    <property type="term" value="F:phosphopantetheine binding"/>
    <property type="evidence" value="ECO:0007669"/>
    <property type="project" value="InterPro"/>
</dbReference>
<keyword evidence="4" id="KW-0597">Phosphoprotein</keyword>
<dbReference type="EMBL" id="CP048104">
    <property type="protein sequence ID" value="QKG83776.1"/>
    <property type="molecule type" value="Genomic_DNA"/>
</dbReference>
<name>A0A7D4C5F5_9BACL</name>